<gene>
    <name evidence="2" type="ORF">SAMN05421880_1488</name>
</gene>
<accession>A0A1I4ULL8</accession>
<dbReference type="GO" id="GO:0016757">
    <property type="term" value="F:glycosyltransferase activity"/>
    <property type="evidence" value="ECO:0007669"/>
    <property type="project" value="InterPro"/>
</dbReference>
<evidence type="ECO:0000313" key="3">
    <source>
        <dbReference type="Proteomes" id="UP000199561"/>
    </source>
</evidence>
<dbReference type="RefSeq" id="WP_090672499.1">
    <property type="nucleotide sequence ID" value="NZ_FOUF01000048.1"/>
</dbReference>
<proteinExistence type="predicted"/>
<dbReference type="PANTHER" id="PTHR46656:SF3">
    <property type="entry name" value="PUTATIVE-RELATED"/>
    <property type="match status" value="1"/>
</dbReference>
<dbReference type="SUPFAM" id="SSF53756">
    <property type="entry name" value="UDP-Glycosyltransferase/glycogen phosphorylase"/>
    <property type="match status" value="1"/>
</dbReference>
<dbReference type="InterPro" id="IPR001296">
    <property type="entry name" value="Glyco_trans_1"/>
</dbReference>
<dbReference type="AlphaFoldDB" id="A0A1I4ULL8"/>
<organism evidence="2 3">
    <name type="scientific">Nitrosomonas nitrosa</name>
    <dbReference type="NCBI Taxonomy" id="52442"/>
    <lineage>
        <taxon>Bacteria</taxon>
        <taxon>Pseudomonadati</taxon>
        <taxon>Pseudomonadota</taxon>
        <taxon>Betaproteobacteria</taxon>
        <taxon>Nitrosomonadales</taxon>
        <taxon>Nitrosomonadaceae</taxon>
        <taxon>Nitrosomonas</taxon>
    </lineage>
</organism>
<evidence type="ECO:0000259" key="1">
    <source>
        <dbReference type="Pfam" id="PF00534"/>
    </source>
</evidence>
<dbReference type="EMBL" id="FOUF01000048">
    <property type="protein sequence ID" value="SFM89899.1"/>
    <property type="molecule type" value="Genomic_DNA"/>
</dbReference>
<dbReference type="STRING" id="52442.SAMN05421880_1488"/>
<keyword evidence="2" id="KW-0808">Transferase</keyword>
<evidence type="ECO:0000313" key="2">
    <source>
        <dbReference type="EMBL" id="SFM89899.1"/>
    </source>
</evidence>
<protein>
    <submittedName>
        <fullName evidence="2">Glycosyl transferases group 1</fullName>
    </submittedName>
</protein>
<dbReference type="Proteomes" id="UP000199561">
    <property type="component" value="Unassembled WGS sequence"/>
</dbReference>
<dbReference type="Gene3D" id="3.40.50.2000">
    <property type="entry name" value="Glycogen Phosphorylase B"/>
    <property type="match status" value="1"/>
</dbReference>
<feature type="domain" description="Glycosyl transferase family 1" evidence="1">
    <location>
        <begin position="379"/>
        <end position="442"/>
    </location>
</feature>
<name>A0A1I4ULL8_9PROT</name>
<dbReference type="Pfam" id="PF00534">
    <property type="entry name" value="Glycos_transf_1"/>
    <property type="match status" value="1"/>
</dbReference>
<dbReference type="CDD" id="cd01635">
    <property type="entry name" value="Glycosyltransferase_GTB-type"/>
    <property type="match status" value="1"/>
</dbReference>
<keyword evidence="3" id="KW-1185">Reference proteome</keyword>
<sequence>MNGNIDLRTLILNLRPDLREKLGFARAENADAFLAWLVTNGVKEYKSLHDDPGFLSALQAPLNRRDHGLTQLQYLVWLARPDVQSIFSLPDQKVAFFQWFYTHGLEEHGYWPLLSKQEKQYVLNLPEPWRSRIQTAILQKLEPAESRIPFTQRPFGVNVVGYAFGQLGIGEDARMAARSLLAAKVPMTIVNFPPGSDIPQNDQSMAAHVSEDGQFAFNIFCMTAEENGRYYAERGRSQFLDRYNIGYWPWELSRWPAEWEMLLDLVDEVWVSTQHTYNALAPVCSKPLHVMPMAVESGSIRRFTSRKQARKHFCLPERAKLFCFSFDLKSSIDRKNPQACVDAFLDAFPKENFSSETVGLVIKIHKPTKPNRTWKQLKQLAAVDKRIHIIENTLPRPDILALYKACDCFISLHRAEGFGRGLAEALQLGLHVIATGYSGNVDFCQSPHADLVNYRLIKLKKRQYPHSEGQVWADPDINHAAELMRRFVLKKHANRHHHAWPEFSAVAVGQRYKTRLETIYNEQIRTLTDR</sequence>
<reference evidence="2 3" key="1">
    <citation type="submission" date="2016-10" db="EMBL/GenBank/DDBJ databases">
        <authorList>
            <person name="de Groot N.N."/>
        </authorList>
    </citation>
    <scope>NUCLEOTIDE SEQUENCE [LARGE SCALE GENOMIC DNA]</scope>
    <source>
        <strain evidence="2 3">Nm146</strain>
    </source>
</reference>
<dbReference type="PANTHER" id="PTHR46656">
    <property type="entry name" value="PUTATIVE-RELATED"/>
    <property type="match status" value="1"/>
</dbReference>